<name>A0ABM1IWQ0_POLDO</name>
<organism evidence="4 5">
    <name type="scientific">Polistes dominula</name>
    <name type="common">European paper wasp</name>
    <name type="synonym">Vespa dominula</name>
    <dbReference type="NCBI Taxonomy" id="743375"/>
    <lineage>
        <taxon>Eukaryota</taxon>
        <taxon>Metazoa</taxon>
        <taxon>Ecdysozoa</taxon>
        <taxon>Arthropoda</taxon>
        <taxon>Hexapoda</taxon>
        <taxon>Insecta</taxon>
        <taxon>Pterygota</taxon>
        <taxon>Neoptera</taxon>
        <taxon>Endopterygota</taxon>
        <taxon>Hymenoptera</taxon>
        <taxon>Apocrita</taxon>
        <taxon>Aculeata</taxon>
        <taxon>Vespoidea</taxon>
        <taxon>Vespidae</taxon>
        <taxon>Polistinae</taxon>
        <taxon>Polistini</taxon>
        <taxon>Polistes</taxon>
    </lineage>
</organism>
<dbReference type="SUPFAM" id="SSF54637">
    <property type="entry name" value="Thioesterase/thiol ester dehydrase-isomerase"/>
    <property type="match status" value="1"/>
</dbReference>
<keyword evidence="3" id="KW-0472">Membrane</keyword>
<evidence type="ECO:0000313" key="5">
    <source>
        <dbReference type="RefSeq" id="XP_015184637.1"/>
    </source>
</evidence>
<dbReference type="Pfam" id="PF13279">
    <property type="entry name" value="4HBT_2"/>
    <property type="match status" value="1"/>
</dbReference>
<dbReference type="InterPro" id="IPR051490">
    <property type="entry name" value="THEM6_lcsJ_thioesterase"/>
</dbReference>
<protein>
    <recommendedName>
        <fullName evidence="2">Protein THEM6</fullName>
    </recommendedName>
</protein>
<comment type="similarity">
    <text evidence="1">Belongs to the THEM6 family.</text>
</comment>
<dbReference type="PANTHER" id="PTHR12475">
    <property type="match status" value="1"/>
</dbReference>
<keyword evidence="3" id="KW-0812">Transmembrane</keyword>
<dbReference type="InterPro" id="IPR029069">
    <property type="entry name" value="HotDog_dom_sf"/>
</dbReference>
<sequence length="198" mass="23565">MLGCCLLVLIPILYFLLDINYFLRLIFTLSTTKLFQKKSKIMDETTIYGMCIPQDLDAILSNMSNSRYLREIDFSRFHYLMQTELFSAMRKMGATAVLGGSNARYRRPIPFFMMYKVTTKLIYWDDKSFYFEHKFINLRNNFIHAVILSKQTTIGMKMPINELLQKFQPEIRLPELQDDLRLWMESMECSSQKLRKKD</sequence>
<proteinExistence type="inferred from homology"/>
<feature type="transmembrane region" description="Helical" evidence="3">
    <location>
        <begin position="6"/>
        <end position="27"/>
    </location>
</feature>
<accession>A0ABM1IWQ0</accession>
<evidence type="ECO:0000256" key="1">
    <source>
        <dbReference type="ARBA" id="ARBA00038228"/>
    </source>
</evidence>
<dbReference type="Gene3D" id="3.10.129.10">
    <property type="entry name" value="Hotdog Thioesterase"/>
    <property type="match status" value="1"/>
</dbReference>
<reference evidence="5" key="1">
    <citation type="submission" date="2025-08" db="UniProtKB">
        <authorList>
            <consortium name="RefSeq"/>
        </authorList>
    </citation>
    <scope>IDENTIFICATION</scope>
    <source>
        <tissue evidence="5">Whole body</tissue>
    </source>
</reference>
<evidence type="ECO:0000256" key="3">
    <source>
        <dbReference type="SAM" id="Phobius"/>
    </source>
</evidence>
<keyword evidence="4" id="KW-1185">Reference proteome</keyword>
<gene>
    <name evidence="5" type="primary">LOC107070712</name>
</gene>
<evidence type="ECO:0000313" key="4">
    <source>
        <dbReference type="Proteomes" id="UP000694924"/>
    </source>
</evidence>
<dbReference type="PANTHER" id="PTHR12475:SF4">
    <property type="entry name" value="PROTEIN THEM6"/>
    <property type="match status" value="1"/>
</dbReference>
<dbReference type="RefSeq" id="XP_015184637.1">
    <property type="nucleotide sequence ID" value="XM_015329151.1"/>
</dbReference>
<keyword evidence="3" id="KW-1133">Transmembrane helix</keyword>
<evidence type="ECO:0000256" key="2">
    <source>
        <dbReference type="ARBA" id="ARBA00041112"/>
    </source>
</evidence>
<dbReference type="CDD" id="cd00586">
    <property type="entry name" value="4HBT"/>
    <property type="match status" value="1"/>
</dbReference>
<dbReference type="GeneID" id="107070712"/>
<dbReference type="Proteomes" id="UP000694924">
    <property type="component" value="Unplaced"/>
</dbReference>